<comment type="caution">
    <text evidence="1">The sequence shown here is derived from an EMBL/GenBank/DDBJ whole genome shotgun (WGS) entry which is preliminary data.</text>
</comment>
<dbReference type="EMBL" id="NWUF01000011">
    <property type="protein sequence ID" value="PCE41943.1"/>
    <property type="molecule type" value="Genomic_DNA"/>
</dbReference>
<gene>
    <name evidence="1" type="ORF">COO09_13050</name>
</gene>
<organism evidence="1 2">
    <name type="scientific">Rhizorhabdus dicambivorans</name>
    <dbReference type="NCBI Taxonomy" id="1850238"/>
    <lineage>
        <taxon>Bacteria</taxon>
        <taxon>Pseudomonadati</taxon>
        <taxon>Pseudomonadota</taxon>
        <taxon>Alphaproteobacteria</taxon>
        <taxon>Sphingomonadales</taxon>
        <taxon>Sphingomonadaceae</taxon>
        <taxon>Rhizorhabdus</taxon>
    </lineage>
</organism>
<dbReference type="OrthoDB" id="7584932at2"/>
<keyword evidence="2" id="KW-1185">Reference proteome</keyword>
<protein>
    <submittedName>
        <fullName evidence="1">Uncharacterized protein</fullName>
    </submittedName>
</protein>
<accession>A0A2A4FU52</accession>
<sequence length="75" mass="8265">MASVSDSPSLRRRELLRSLRRTRTMFARIGDHARSVKVELGIQMLLDQRVSDRMIELLEQGAAVAARDAVAASGA</sequence>
<dbReference type="KEGG" id="rdi:CMV14_15295"/>
<dbReference type="Proteomes" id="UP000218934">
    <property type="component" value="Unassembled WGS sequence"/>
</dbReference>
<evidence type="ECO:0000313" key="2">
    <source>
        <dbReference type="Proteomes" id="UP000218934"/>
    </source>
</evidence>
<name>A0A2A4FU52_9SPHN</name>
<dbReference type="AlphaFoldDB" id="A0A2A4FU52"/>
<dbReference type="RefSeq" id="WP_066963094.1">
    <property type="nucleotide sequence ID" value="NZ_CP023449.1"/>
</dbReference>
<reference evidence="1 2" key="1">
    <citation type="submission" date="2017-09" db="EMBL/GenBank/DDBJ databases">
        <title>The Catabolism of 3,6-Dichlorosalicylic acid is Initiated by the Cytochrome P450 Monooxygenase DsmABC in Rhizorhabdus dicambivorans Ndbn-20.</title>
        <authorList>
            <person name="Na L."/>
        </authorList>
    </citation>
    <scope>NUCLEOTIDE SEQUENCE [LARGE SCALE GENOMIC DNA]</scope>
    <source>
        <strain evidence="1 2">Ndbn-20m</strain>
    </source>
</reference>
<proteinExistence type="predicted"/>
<evidence type="ECO:0000313" key="1">
    <source>
        <dbReference type="EMBL" id="PCE41943.1"/>
    </source>
</evidence>